<dbReference type="Pfam" id="PF07645">
    <property type="entry name" value="EGF_CA"/>
    <property type="match status" value="1"/>
</dbReference>
<reference evidence="10" key="1">
    <citation type="submission" date="2015-09" db="EMBL/GenBank/DDBJ databases">
        <authorList>
            <person name="Sai Rama Sridatta P."/>
        </authorList>
    </citation>
    <scope>NUCLEOTIDE SEQUENCE [LARGE SCALE GENOMIC DNA]</scope>
</reference>
<feature type="compositionally biased region" description="Basic and acidic residues" evidence="6">
    <location>
        <begin position="75"/>
        <end position="89"/>
    </location>
</feature>
<organism evidence="9 10">
    <name type="scientific">Lates calcarifer</name>
    <name type="common">Barramundi</name>
    <name type="synonym">Holocentrus calcarifer</name>
    <dbReference type="NCBI Taxonomy" id="8187"/>
    <lineage>
        <taxon>Eukaryota</taxon>
        <taxon>Metazoa</taxon>
        <taxon>Chordata</taxon>
        <taxon>Craniata</taxon>
        <taxon>Vertebrata</taxon>
        <taxon>Euteleostomi</taxon>
        <taxon>Actinopterygii</taxon>
        <taxon>Neopterygii</taxon>
        <taxon>Teleostei</taxon>
        <taxon>Neoteleostei</taxon>
        <taxon>Acanthomorphata</taxon>
        <taxon>Carangaria</taxon>
        <taxon>Carangaria incertae sedis</taxon>
        <taxon>Centropomidae</taxon>
        <taxon>Lates</taxon>
    </lineage>
</organism>
<dbReference type="GO" id="GO:0005509">
    <property type="term" value="F:calcium ion binding"/>
    <property type="evidence" value="ECO:0007669"/>
    <property type="project" value="InterPro"/>
</dbReference>
<evidence type="ECO:0000256" key="6">
    <source>
        <dbReference type="SAM" id="MobiDB-lite"/>
    </source>
</evidence>
<keyword evidence="10" id="KW-1185">Reference proteome</keyword>
<keyword evidence="7" id="KW-0812">Transmembrane</keyword>
<dbReference type="InterPro" id="IPR018097">
    <property type="entry name" value="EGF_Ca-bd_CS"/>
</dbReference>
<sequence length="426" mass="46734">MSTHSQLCPQCQCPPRGRPDQEEVLLPPCQSSQTQPSTPSLHSSNKTVKTKRPHPPITARQQQHEGTWRKLQPIQKEDEAAAGENRTEVEYPSTSERPEPEETHPQPNMVEPLSDLRGNIDVRNHSEVPHLPGDHLFEVAVEVNLSQDLDESWDGLARSLLLSVKTLISEQLEALHSPPSISTKRIKRLSAGVLYILWLQMGQGSGSQQVHRAVHSAMQGLVATSVGLRGLHRKAVILSVSTADVNECGTQMVLCDVNADCVNQFGSYSCHCRSGFLDQSRLGSGGTVCVDMEAAGCSSGLSPETKGVYVLFFLLSSLVLMLLVAAGMLYHRHHHKTFLVRCHSNSSISHPDANDNNNSHQHHDSYSNPADSDLPPPPPPARGPRGRGEGWPQVKERCPAVDLPLLRFSPLLPPNSYMEPREGGKI</sequence>
<dbReference type="Proteomes" id="UP000314980">
    <property type="component" value="Unassembled WGS sequence"/>
</dbReference>
<feature type="domain" description="EGF-like" evidence="8">
    <location>
        <begin position="244"/>
        <end position="279"/>
    </location>
</feature>
<dbReference type="PROSITE" id="PS01187">
    <property type="entry name" value="EGF_CA"/>
    <property type="match status" value="1"/>
</dbReference>
<proteinExistence type="predicted"/>
<feature type="region of interest" description="Disordered" evidence="6">
    <location>
        <begin position="349"/>
        <end position="394"/>
    </location>
</feature>
<dbReference type="InterPro" id="IPR049883">
    <property type="entry name" value="NOTCH1_EGF-like"/>
</dbReference>
<dbReference type="InParanoid" id="A0A4W6G7E3"/>
<dbReference type="InterPro" id="IPR001881">
    <property type="entry name" value="EGF-like_Ca-bd_dom"/>
</dbReference>
<evidence type="ECO:0000256" key="5">
    <source>
        <dbReference type="PROSITE-ProRule" id="PRU00076"/>
    </source>
</evidence>
<feature type="transmembrane region" description="Helical" evidence="7">
    <location>
        <begin position="307"/>
        <end position="330"/>
    </location>
</feature>
<name>A0A4W6G7E3_LATCA</name>
<dbReference type="SUPFAM" id="SSF57196">
    <property type="entry name" value="EGF/Laminin"/>
    <property type="match status" value="1"/>
</dbReference>
<evidence type="ECO:0000313" key="10">
    <source>
        <dbReference type="Proteomes" id="UP000314980"/>
    </source>
</evidence>
<evidence type="ECO:0000256" key="2">
    <source>
        <dbReference type="ARBA" id="ARBA00022729"/>
    </source>
</evidence>
<keyword evidence="7" id="KW-1133">Transmembrane helix</keyword>
<protein>
    <recommendedName>
        <fullName evidence="8">EGF-like domain-containing protein</fullName>
    </recommendedName>
</protein>
<evidence type="ECO:0000256" key="4">
    <source>
        <dbReference type="ARBA" id="ARBA00023157"/>
    </source>
</evidence>
<dbReference type="GeneTree" id="ENSGT01110000267296"/>
<dbReference type="PROSITE" id="PS50026">
    <property type="entry name" value="EGF_3"/>
    <property type="match status" value="1"/>
</dbReference>
<comment type="caution">
    <text evidence="5">Lacks conserved residue(s) required for the propagation of feature annotation.</text>
</comment>
<keyword evidence="3" id="KW-0677">Repeat</keyword>
<dbReference type="SMART" id="SM00179">
    <property type="entry name" value="EGF_CA"/>
    <property type="match status" value="1"/>
</dbReference>
<feature type="compositionally biased region" description="Low complexity" evidence="6">
    <location>
        <begin position="25"/>
        <end position="44"/>
    </location>
</feature>
<feature type="region of interest" description="Disordered" evidence="6">
    <location>
        <begin position="407"/>
        <end position="426"/>
    </location>
</feature>
<keyword evidence="4" id="KW-1015">Disulfide bond</keyword>
<feature type="region of interest" description="Disordered" evidence="6">
    <location>
        <begin position="1"/>
        <end position="111"/>
    </location>
</feature>
<accession>A0A4W6G7E3</accession>
<keyword evidence="1 5" id="KW-0245">EGF-like domain</keyword>
<reference evidence="9" key="3">
    <citation type="submission" date="2025-09" db="UniProtKB">
        <authorList>
            <consortium name="Ensembl"/>
        </authorList>
    </citation>
    <scope>IDENTIFICATION</scope>
</reference>
<keyword evidence="7" id="KW-0472">Membrane</keyword>
<dbReference type="Ensembl" id="ENSLCAT00010061108.1">
    <property type="protein sequence ID" value="ENSLCAP00010059493.1"/>
    <property type="gene ID" value="ENSLCAG00010027729.1"/>
</dbReference>
<reference evidence="9" key="2">
    <citation type="submission" date="2025-08" db="UniProtKB">
        <authorList>
            <consortium name="Ensembl"/>
        </authorList>
    </citation>
    <scope>IDENTIFICATION</scope>
</reference>
<dbReference type="GO" id="GO:0030855">
    <property type="term" value="P:epithelial cell differentiation"/>
    <property type="evidence" value="ECO:0007669"/>
    <property type="project" value="UniProtKB-ARBA"/>
</dbReference>
<dbReference type="AlphaFoldDB" id="A0A4W6G7E3"/>
<evidence type="ECO:0000256" key="7">
    <source>
        <dbReference type="SAM" id="Phobius"/>
    </source>
</evidence>
<evidence type="ECO:0000259" key="8">
    <source>
        <dbReference type="PROSITE" id="PS50026"/>
    </source>
</evidence>
<keyword evidence="2" id="KW-0732">Signal</keyword>
<evidence type="ECO:0000256" key="1">
    <source>
        <dbReference type="ARBA" id="ARBA00022536"/>
    </source>
</evidence>
<dbReference type="InterPro" id="IPR000152">
    <property type="entry name" value="EGF-type_Asp/Asn_hydroxyl_site"/>
</dbReference>
<dbReference type="FunFam" id="2.10.25.10:FF:000038">
    <property type="entry name" value="Fibrillin 2"/>
    <property type="match status" value="1"/>
</dbReference>
<dbReference type="CDD" id="cd00054">
    <property type="entry name" value="EGF_CA"/>
    <property type="match status" value="1"/>
</dbReference>
<dbReference type="Gene3D" id="2.10.25.10">
    <property type="entry name" value="Laminin"/>
    <property type="match status" value="1"/>
</dbReference>
<feature type="compositionally biased region" description="Low complexity" evidence="6">
    <location>
        <begin position="1"/>
        <end position="15"/>
    </location>
</feature>
<dbReference type="PROSITE" id="PS00010">
    <property type="entry name" value="ASX_HYDROXYL"/>
    <property type="match status" value="1"/>
</dbReference>
<dbReference type="InterPro" id="IPR000742">
    <property type="entry name" value="EGF"/>
</dbReference>
<evidence type="ECO:0000313" key="9">
    <source>
        <dbReference type="Ensembl" id="ENSLCAP00010059493.1"/>
    </source>
</evidence>
<evidence type="ECO:0000256" key="3">
    <source>
        <dbReference type="ARBA" id="ARBA00022737"/>
    </source>
</evidence>